<comment type="caution">
    <text evidence="1">The sequence shown here is derived from an EMBL/GenBank/DDBJ whole genome shotgun (WGS) entry which is preliminary data.</text>
</comment>
<protein>
    <recommendedName>
        <fullName evidence="3">Asparagine synthetase domain-containing protein</fullName>
    </recommendedName>
</protein>
<dbReference type="RefSeq" id="WP_131978901.1">
    <property type="nucleotide sequence ID" value="NZ_SMKL01000004.1"/>
</dbReference>
<evidence type="ECO:0000313" key="1">
    <source>
        <dbReference type="EMBL" id="TDC54425.1"/>
    </source>
</evidence>
<dbReference type="EMBL" id="SMKL01000004">
    <property type="protein sequence ID" value="TDC54425.1"/>
    <property type="molecule type" value="Genomic_DNA"/>
</dbReference>
<keyword evidence="2" id="KW-1185">Reference proteome</keyword>
<gene>
    <name evidence="1" type="ORF">E1212_03015</name>
</gene>
<evidence type="ECO:0008006" key="3">
    <source>
        <dbReference type="Google" id="ProtNLM"/>
    </source>
</evidence>
<proteinExistence type="predicted"/>
<dbReference type="AlphaFoldDB" id="A0A4V2XXS5"/>
<reference evidence="1 2" key="1">
    <citation type="submission" date="2019-02" db="EMBL/GenBank/DDBJ databases">
        <title>Draft genome sequences of novel Actinobacteria.</title>
        <authorList>
            <person name="Sahin N."/>
            <person name="Ay H."/>
            <person name="Saygin H."/>
        </authorList>
    </citation>
    <scope>NUCLEOTIDE SEQUENCE [LARGE SCALE GENOMIC DNA]</scope>
    <source>
        <strain evidence="1 2">KC603</strain>
    </source>
</reference>
<sequence>MKDMTSTAEEIFGHGYLVSAGPDWADVTAPWPSLTVGALTYRFQHRTAYAHSVAQTARDRTPEVVLIGHAVDVEHGTSDRHWIAAYVASLAAEHGLDAVVRYVAYLGGRFTCFVHDGDELTVIPDCHATQSVYWSGSGRDFVASSHVELAGQAADAAVDEHAHDLYDTLVEIRGSAGTKYLPGIATAYRSVRPLIPNCLLEADLASGRTVHRRFYPFEELREMDVKVTYERFEELFRAHLRLLSTFGPVGISVTSGLDSRTTLAGGREFLPPNSFAFTFYRSTNPADAHAEDLYGGNQTAWNYQLPHRVIRWDGRIKSPAFDAIFTTTFPRLSQARTIAQAFYDGLPRDFFHFQSTIAETGTVFYKRREVTEISAQRLTHLWHGADVARVESLVAAFEEFIHYADFRADNLHGYDYHDLFYWEHRNSRWAANRYHEADLAHRVLLPFNQRSLIETMLSLPFKDRADRVLLHHLIDRFPPPAE</sequence>
<accession>A0A4V2XXS5</accession>
<dbReference type="SUPFAM" id="SSF52402">
    <property type="entry name" value="Adenine nucleotide alpha hydrolases-like"/>
    <property type="match status" value="1"/>
</dbReference>
<dbReference type="Proteomes" id="UP000295621">
    <property type="component" value="Unassembled WGS sequence"/>
</dbReference>
<dbReference type="OrthoDB" id="3265836at2"/>
<organism evidence="1 2">
    <name type="scientific">Jiangella ureilytica</name>
    <dbReference type="NCBI Taxonomy" id="2530374"/>
    <lineage>
        <taxon>Bacteria</taxon>
        <taxon>Bacillati</taxon>
        <taxon>Actinomycetota</taxon>
        <taxon>Actinomycetes</taxon>
        <taxon>Jiangellales</taxon>
        <taxon>Jiangellaceae</taxon>
        <taxon>Jiangella</taxon>
    </lineage>
</organism>
<name>A0A4V2XXS5_9ACTN</name>
<evidence type="ECO:0000313" key="2">
    <source>
        <dbReference type="Proteomes" id="UP000295621"/>
    </source>
</evidence>